<feature type="binding site" evidence="2">
    <location>
        <position position="149"/>
    </location>
    <ligand>
        <name>Fe cation</name>
        <dbReference type="ChEBI" id="CHEBI:24875"/>
    </ligand>
</feature>
<organism evidence="3 4">
    <name type="scientific">Fodinibius roseus</name>
    <dbReference type="NCBI Taxonomy" id="1194090"/>
    <lineage>
        <taxon>Bacteria</taxon>
        <taxon>Pseudomonadati</taxon>
        <taxon>Balneolota</taxon>
        <taxon>Balneolia</taxon>
        <taxon>Balneolales</taxon>
        <taxon>Balneolaceae</taxon>
        <taxon>Fodinibius</taxon>
    </lineage>
</organism>
<evidence type="ECO:0000256" key="1">
    <source>
        <dbReference type="ARBA" id="ARBA00010759"/>
    </source>
</evidence>
<keyword evidence="2" id="KW-0408">Iron</keyword>
<dbReference type="RefSeq" id="WP_073065040.1">
    <property type="nucleotide sequence ID" value="NZ_FQUS01000013.1"/>
</dbReference>
<dbReference type="Proteomes" id="UP000184041">
    <property type="component" value="Unassembled WGS sequence"/>
</dbReference>
<dbReference type="InterPro" id="IPR036821">
    <property type="entry name" value="Peptide_deformylase_sf"/>
</dbReference>
<dbReference type="NCBIfam" id="TIGR00079">
    <property type="entry name" value="pept_deformyl"/>
    <property type="match status" value="1"/>
</dbReference>
<comment type="similarity">
    <text evidence="1 2">Belongs to the polypeptide deformylase family.</text>
</comment>
<dbReference type="Pfam" id="PF01327">
    <property type="entry name" value="Pep_deformylase"/>
    <property type="match status" value="1"/>
</dbReference>
<dbReference type="EMBL" id="FQUS01000013">
    <property type="protein sequence ID" value="SHF81732.1"/>
    <property type="molecule type" value="Genomic_DNA"/>
</dbReference>
<dbReference type="CDD" id="cd00487">
    <property type="entry name" value="Pep_deformylase"/>
    <property type="match status" value="1"/>
</dbReference>
<gene>
    <name evidence="2" type="primary">def</name>
    <name evidence="3" type="ORF">SAMN05443144_113140</name>
</gene>
<comment type="cofactor">
    <cofactor evidence="2">
        <name>Fe(2+)</name>
        <dbReference type="ChEBI" id="CHEBI:29033"/>
    </cofactor>
    <text evidence="2">Binds 1 Fe(2+) ion.</text>
</comment>
<feature type="binding site" evidence="2">
    <location>
        <position position="145"/>
    </location>
    <ligand>
        <name>Fe cation</name>
        <dbReference type="ChEBI" id="CHEBI:24875"/>
    </ligand>
</feature>
<dbReference type="InterPro" id="IPR023635">
    <property type="entry name" value="Peptide_deformylase"/>
</dbReference>
<dbReference type="STRING" id="1194090.SAMN05443144_113140"/>
<feature type="active site" evidence="2">
    <location>
        <position position="146"/>
    </location>
</feature>
<proteinExistence type="inferred from homology"/>
<dbReference type="NCBIfam" id="NF001159">
    <property type="entry name" value="PRK00150.1-3"/>
    <property type="match status" value="1"/>
</dbReference>
<evidence type="ECO:0000313" key="3">
    <source>
        <dbReference type="EMBL" id="SHF81732.1"/>
    </source>
</evidence>
<dbReference type="HAMAP" id="MF_00163">
    <property type="entry name" value="Pep_deformylase"/>
    <property type="match status" value="1"/>
</dbReference>
<evidence type="ECO:0000256" key="2">
    <source>
        <dbReference type="HAMAP-Rule" id="MF_00163"/>
    </source>
</evidence>
<dbReference type="GO" id="GO:0006412">
    <property type="term" value="P:translation"/>
    <property type="evidence" value="ECO:0007669"/>
    <property type="project" value="UniProtKB-UniRule"/>
</dbReference>
<keyword evidence="2" id="KW-0648">Protein biosynthesis</keyword>
<evidence type="ECO:0000313" key="4">
    <source>
        <dbReference type="Proteomes" id="UP000184041"/>
    </source>
</evidence>
<keyword evidence="2" id="KW-0378">Hydrolase</keyword>
<dbReference type="SUPFAM" id="SSF56420">
    <property type="entry name" value="Peptide deformylase"/>
    <property type="match status" value="1"/>
</dbReference>
<comment type="function">
    <text evidence="2">Removes the formyl group from the N-terminal Met of newly synthesized proteins. Requires at least a dipeptide for an efficient rate of reaction. N-terminal L-methionine is a prerequisite for activity but the enzyme has broad specificity at other positions.</text>
</comment>
<name>A0A1M5ERU4_9BACT</name>
<keyword evidence="4" id="KW-1185">Reference proteome</keyword>
<protein>
    <recommendedName>
        <fullName evidence="2">Peptide deformylase</fullName>
        <shortName evidence="2">PDF</shortName>
        <ecNumber evidence="2">3.5.1.88</ecNumber>
    </recommendedName>
    <alternativeName>
        <fullName evidence="2">Polypeptide deformylase</fullName>
    </alternativeName>
</protein>
<feature type="binding site" evidence="2">
    <location>
        <position position="103"/>
    </location>
    <ligand>
        <name>Fe cation</name>
        <dbReference type="ChEBI" id="CHEBI:24875"/>
    </ligand>
</feature>
<dbReference type="EC" id="3.5.1.88" evidence="2"/>
<keyword evidence="2" id="KW-0479">Metal-binding</keyword>
<dbReference type="OrthoDB" id="9784988at2"/>
<dbReference type="Gene3D" id="3.90.45.10">
    <property type="entry name" value="Peptide deformylase"/>
    <property type="match status" value="1"/>
</dbReference>
<dbReference type="GO" id="GO:0046872">
    <property type="term" value="F:metal ion binding"/>
    <property type="evidence" value="ECO:0007669"/>
    <property type="project" value="UniProtKB-KW"/>
</dbReference>
<dbReference type="PIRSF" id="PIRSF004749">
    <property type="entry name" value="Pep_def"/>
    <property type="match status" value="1"/>
</dbReference>
<reference evidence="3 4" key="1">
    <citation type="submission" date="2016-11" db="EMBL/GenBank/DDBJ databases">
        <authorList>
            <person name="Jaros S."/>
            <person name="Januszkiewicz K."/>
            <person name="Wedrychowicz H."/>
        </authorList>
    </citation>
    <scope>NUCLEOTIDE SEQUENCE [LARGE SCALE GENOMIC DNA]</scope>
    <source>
        <strain evidence="3 4">DSM 21986</strain>
    </source>
</reference>
<dbReference type="GO" id="GO:0042586">
    <property type="term" value="F:peptide deformylase activity"/>
    <property type="evidence" value="ECO:0007669"/>
    <property type="project" value="UniProtKB-UniRule"/>
</dbReference>
<accession>A0A1M5ERU4</accession>
<dbReference type="PANTHER" id="PTHR10458">
    <property type="entry name" value="PEPTIDE DEFORMYLASE"/>
    <property type="match status" value="1"/>
</dbReference>
<dbReference type="AlphaFoldDB" id="A0A1M5ERU4"/>
<comment type="catalytic activity">
    <reaction evidence="2">
        <text>N-terminal N-formyl-L-methionyl-[peptide] + H2O = N-terminal L-methionyl-[peptide] + formate</text>
        <dbReference type="Rhea" id="RHEA:24420"/>
        <dbReference type="Rhea" id="RHEA-COMP:10639"/>
        <dbReference type="Rhea" id="RHEA-COMP:10640"/>
        <dbReference type="ChEBI" id="CHEBI:15377"/>
        <dbReference type="ChEBI" id="CHEBI:15740"/>
        <dbReference type="ChEBI" id="CHEBI:49298"/>
        <dbReference type="ChEBI" id="CHEBI:64731"/>
        <dbReference type="EC" id="3.5.1.88"/>
    </reaction>
</comment>
<dbReference type="PANTHER" id="PTHR10458:SF22">
    <property type="entry name" value="PEPTIDE DEFORMYLASE"/>
    <property type="match status" value="1"/>
</dbReference>
<sequence length="189" mass="21250">MMLPIRAYGDPILHKQAKPVSQNSTQIQQLIDSMIQTMRHADGAGLAAPQVGKPLRIFVANLTGVLSLLPEDEQSQIPQHPMVCINPKVIFSSQKKEEFEEGCLSIPNLPVKVKRPNKVKLHYLDRNFQQQEIEGIGPVASVLQHENDHLDGVLHIDYLSAFRKKLIEGRLNQIKKGNFEADYPMQIGN</sequence>
<dbReference type="PRINTS" id="PR01576">
    <property type="entry name" value="PDEFORMYLASE"/>
</dbReference>